<accession>A0A9D4MNG0</accession>
<reference evidence="4" key="1">
    <citation type="journal article" date="2019" name="bioRxiv">
        <title>The Genome of the Zebra Mussel, Dreissena polymorpha: A Resource for Invasive Species Research.</title>
        <authorList>
            <person name="McCartney M.A."/>
            <person name="Auch B."/>
            <person name="Kono T."/>
            <person name="Mallez S."/>
            <person name="Zhang Y."/>
            <person name="Obille A."/>
            <person name="Becker A."/>
            <person name="Abrahante J.E."/>
            <person name="Garbe J."/>
            <person name="Badalamenti J.P."/>
            <person name="Herman A."/>
            <person name="Mangelson H."/>
            <person name="Liachko I."/>
            <person name="Sullivan S."/>
            <person name="Sone E.D."/>
            <person name="Koren S."/>
            <person name="Silverstein K.A.T."/>
            <person name="Beckman K.B."/>
            <person name="Gohl D.M."/>
        </authorList>
    </citation>
    <scope>NUCLEOTIDE SEQUENCE</scope>
    <source>
        <strain evidence="4">Duluth1</strain>
        <tissue evidence="4">Whole animal</tissue>
    </source>
</reference>
<evidence type="ECO:0000313" key="4">
    <source>
        <dbReference type="EMBL" id="KAH3880458.1"/>
    </source>
</evidence>
<dbReference type="GO" id="GO:0003676">
    <property type="term" value="F:nucleic acid binding"/>
    <property type="evidence" value="ECO:0007669"/>
    <property type="project" value="InterPro"/>
</dbReference>
<keyword evidence="1" id="KW-0479">Metal-binding</keyword>
<feature type="region of interest" description="Disordered" evidence="2">
    <location>
        <begin position="466"/>
        <end position="487"/>
    </location>
</feature>
<evidence type="ECO:0000313" key="5">
    <source>
        <dbReference type="Proteomes" id="UP000828390"/>
    </source>
</evidence>
<feature type="domain" description="CCHC-type" evidence="3">
    <location>
        <begin position="169"/>
        <end position="182"/>
    </location>
</feature>
<comment type="caution">
    <text evidence="4">The sequence shown here is derived from an EMBL/GenBank/DDBJ whole genome shotgun (WGS) entry which is preliminary data.</text>
</comment>
<feature type="compositionally biased region" description="Basic residues" evidence="2">
    <location>
        <begin position="390"/>
        <end position="399"/>
    </location>
</feature>
<feature type="region of interest" description="Disordered" evidence="2">
    <location>
        <begin position="293"/>
        <end position="312"/>
    </location>
</feature>
<sequence>MGDAMNMMKIYSHDQSACAAAPMYTQESEQEESSWVHEVKKAPTADEVSVSAVDKLTDVVEKLLDVVERLSNSFGSSCVDSFVWQPGQPFRNEDYAEYSVEGPYPRKVRNRWYNGQHAYERGSGPNAYDGSAGNWRNNRYHGAYQNSNFRSEDPSEGDGPWVERRDISCLKCGGVGHIQRMCLESTKPVSKNNEVLSLEWGGPQHAKDVHDAVPLVLPTVPDVVSDPRMVIGESTEGDHGDSVCMDAFRIQRVAVQSAEAASREAARKLAFNRADQVAAEVAQGEAIRQAVGEMAKPATGDKAKPTAGPTSGTERLVVISPRQTVGAGRPVMALHRKTAGIDAVDLRGGGAFGYRVAPDKKREDEFRRSVRRGLRGWRPSSSRRWERSRQQKTGRRPTSRRVSLEDDEDVLCYPDEHSSRCQLMVVAVVVVGGKAVGDDDCYYDKDCNADTDNSDDDNVYDVYDSCEEDDSDGKDGEDDEDDDNYDGDCVMMMRMMIDADVGVDKNEDL</sequence>
<keyword evidence="5" id="KW-1185">Reference proteome</keyword>
<evidence type="ECO:0000259" key="3">
    <source>
        <dbReference type="PROSITE" id="PS50158"/>
    </source>
</evidence>
<organism evidence="4 5">
    <name type="scientific">Dreissena polymorpha</name>
    <name type="common">Zebra mussel</name>
    <name type="synonym">Mytilus polymorpha</name>
    <dbReference type="NCBI Taxonomy" id="45954"/>
    <lineage>
        <taxon>Eukaryota</taxon>
        <taxon>Metazoa</taxon>
        <taxon>Spiralia</taxon>
        <taxon>Lophotrochozoa</taxon>
        <taxon>Mollusca</taxon>
        <taxon>Bivalvia</taxon>
        <taxon>Autobranchia</taxon>
        <taxon>Heteroconchia</taxon>
        <taxon>Euheterodonta</taxon>
        <taxon>Imparidentia</taxon>
        <taxon>Neoheterodontei</taxon>
        <taxon>Myida</taxon>
        <taxon>Dreissenoidea</taxon>
        <taxon>Dreissenidae</taxon>
        <taxon>Dreissena</taxon>
    </lineage>
</organism>
<feature type="region of interest" description="Disordered" evidence="2">
    <location>
        <begin position="377"/>
        <end position="403"/>
    </location>
</feature>
<dbReference type="GO" id="GO:0008270">
    <property type="term" value="F:zinc ion binding"/>
    <property type="evidence" value="ECO:0007669"/>
    <property type="project" value="UniProtKB-KW"/>
</dbReference>
<keyword evidence="1" id="KW-0863">Zinc-finger</keyword>
<evidence type="ECO:0000256" key="2">
    <source>
        <dbReference type="SAM" id="MobiDB-lite"/>
    </source>
</evidence>
<gene>
    <name evidence="4" type="ORF">DPMN_004372</name>
</gene>
<proteinExistence type="predicted"/>
<dbReference type="EMBL" id="JAIWYP010000001">
    <property type="protein sequence ID" value="KAH3880458.1"/>
    <property type="molecule type" value="Genomic_DNA"/>
</dbReference>
<dbReference type="InterPro" id="IPR001878">
    <property type="entry name" value="Znf_CCHC"/>
</dbReference>
<name>A0A9D4MNG0_DREPO</name>
<keyword evidence="1" id="KW-0862">Zinc</keyword>
<feature type="compositionally biased region" description="Acidic residues" evidence="2">
    <location>
        <begin position="466"/>
        <end position="486"/>
    </location>
</feature>
<evidence type="ECO:0000256" key="1">
    <source>
        <dbReference type="PROSITE-ProRule" id="PRU00047"/>
    </source>
</evidence>
<reference evidence="4" key="2">
    <citation type="submission" date="2020-11" db="EMBL/GenBank/DDBJ databases">
        <authorList>
            <person name="McCartney M.A."/>
            <person name="Auch B."/>
            <person name="Kono T."/>
            <person name="Mallez S."/>
            <person name="Becker A."/>
            <person name="Gohl D.M."/>
            <person name="Silverstein K.A.T."/>
            <person name="Koren S."/>
            <person name="Bechman K.B."/>
            <person name="Herman A."/>
            <person name="Abrahante J.E."/>
            <person name="Garbe J."/>
        </authorList>
    </citation>
    <scope>NUCLEOTIDE SEQUENCE</scope>
    <source>
        <strain evidence="4">Duluth1</strain>
        <tissue evidence="4">Whole animal</tissue>
    </source>
</reference>
<dbReference type="Proteomes" id="UP000828390">
    <property type="component" value="Unassembled WGS sequence"/>
</dbReference>
<protein>
    <recommendedName>
        <fullName evidence="3">CCHC-type domain-containing protein</fullName>
    </recommendedName>
</protein>
<dbReference type="PROSITE" id="PS50158">
    <property type="entry name" value="ZF_CCHC"/>
    <property type="match status" value="1"/>
</dbReference>
<dbReference type="InterPro" id="IPR036875">
    <property type="entry name" value="Znf_CCHC_sf"/>
</dbReference>
<dbReference type="AlphaFoldDB" id="A0A9D4MNG0"/>
<dbReference type="SUPFAM" id="SSF57756">
    <property type="entry name" value="Retrovirus zinc finger-like domains"/>
    <property type="match status" value="1"/>
</dbReference>